<dbReference type="SUPFAM" id="SSF82895">
    <property type="entry name" value="TSP-1 type 1 repeat"/>
    <property type="match status" value="5"/>
</dbReference>
<dbReference type="Gene3D" id="2.20.100.10">
    <property type="entry name" value="Thrombospondin type-1 (TSP1) repeat"/>
    <property type="match status" value="5"/>
</dbReference>
<feature type="domain" description="Spondin-like TSP1" evidence="4">
    <location>
        <begin position="54"/>
        <end position="102"/>
    </location>
</feature>
<evidence type="ECO:0000259" key="4">
    <source>
        <dbReference type="Pfam" id="PF19028"/>
    </source>
</evidence>
<keyword evidence="6" id="KW-1185">Reference proteome</keyword>
<evidence type="ECO:0000256" key="1">
    <source>
        <dbReference type="ARBA" id="ARBA00022729"/>
    </source>
</evidence>
<feature type="domain" description="Spondin-like TSP1" evidence="4">
    <location>
        <begin position="107"/>
        <end position="158"/>
    </location>
</feature>
<reference evidence="5" key="2">
    <citation type="submission" date="2025-08" db="UniProtKB">
        <authorList>
            <consortium name="Ensembl"/>
        </authorList>
    </citation>
    <scope>IDENTIFICATION</scope>
</reference>
<feature type="domain" description="Spondin-like TSP1" evidence="4">
    <location>
        <begin position="1"/>
        <end position="50"/>
    </location>
</feature>
<dbReference type="PROSITE" id="PS50092">
    <property type="entry name" value="TSP1"/>
    <property type="match status" value="5"/>
</dbReference>
<reference evidence="5" key="3">
    <citation type="submission" date="2025-09" db="UniProtKB">
        <authorList>
            <consortium name="Ensembl"/>
        </authorList>
    </citation>
    <scope>IDENTIFICATION</scope>
</reference>
<keyword evidence="1" id="KW-0732">Signal</keyword>
<proteinExistence type="predicted"/>
<reference evidence="6" key="1">
    <citation type="submission" date="2003-08" db="EMBL/GenBank/DDBJ databases">
        <authorList>
            <person name="Birren B."/>
            <person name="Nusbaum C."/>
            <person name="Abebe A."/>
            <person name="Abouelleil A."/>
            <person name="Adekoya E."/>
            <person name="Ait-zahra M."/>
            <person name="Allen N."/>
            <person name="Allen T."/>
            <person name="An P."/>
            <person name="Anderson M."/>
            <person name="Anderson S."/>
            <person name="Arachchi H."/>
            <person name="Armbruster J."/>
            <person name="Bachantsang P."/>
            <person name="Baldwin J."/>
            <person name="Barry A."/>
            <person name="Bayul T."/>
            <person name="Blitshsteyn B."/>
            <person name="Bloom T."/>
            <person name="Blye J."/>
            <person name="Boguslavskiy L."/>
            <person name="Borowsky M."/>
            <person name="Boukhgalter B."/>
            <person name="Brunache A."/>
            <person name="Butler J."/>
            <person name="Calixte N."/>
            <person name="Calvo S."/>
            <person name="Camarata J."/>
            <person name="Campo K."/>
            <person name="Chang J."/>
            <person name="Cheshatsang Y."/>
            <person name="Citroen M."/>
            <person name="Collymore A."/>
            <person name="Considine T."/>
            <person name="Cook A."/>
            <person name="Cooke P."/>
            <person name="Corum B."/>
            <person name="Cuomo C."/>
            <person name="David R."/>
            <person name="Dawoe T."/>
            <person name="Degray S."/>
            <person name="Dodge S."/>
            <person name="Dooley K."/>
            <person name="Dorje P."/>
            <person name="Dorjee K."/>
            <person name="Dorris L."/>
            <person name="Duffey N."/>
            <person name="Dupes A."/>
            <person name="Elkins T."/>
            <person name="Engels R."/>
            <person name="Erickson J."/>
            <person name="Farina A."/>
            <person name="Faro S."/>
            <person name="Ferreira P."/>
            <person name="Fischer H."/>
            <person name="Fitzgerald M."/>
            <person name="Foley K."/>
            <person name="Gage D."/>
            <person name="Galagan J."/>
            <person name="Gearin G."/>
            <person name="Gnerre S."/>
            <person name="Gnirke A."/>
            <person name="Goyette A."/>
            <person name="Graham J."/>
            <person name="Grandbois E."/>
            <person name="Gyaltsen K."/>
            <person name="Hafez N."/>
            <person name="Hagopian D."/>
            <person name="Hagos B."/>
            <person name="Hall J."/>
            <person name="Hatcher B."/>
            <person name="Heller A."/>
            <person name="Higgins H."/>
            <person name="Honan T."/>
            <person name="Horn A."/>
            <person name="Houde N."/>
            <person name="Hughes L."/>
            <person name="Hulme W."/>
            <person name="Husby E."/>
            <person name="Iliev I."/>
            <person name="Jaffe D."/>
            <person name="Jones C."/>
            <person name="Kamal M."/>
            <person name="Kamat A."/>
            <person name="Kamvysselis M."/>
            <person name="Karlsson E."/>
            <person name="Kells C."/>
            <person name="Kieu A."/>
            <person name="Kisner P."/>
            <person name="Kodira C."/>
            <person name="Kulbokas E."/>
            <person name="Labutti K."/>
            <person name="Lama D."/>
            <person name="Landers T."/>
            <person name="Leger J."/>
            <person name="Levine S."/>
            <person name="Lewis D."/>
            <person name="Lewis T."/>
            <person name="Lindblad-toh K."/>
            <person name="Liu X."/>
            <person name="Lokyitsang T."/>
            <person name="Lokyitsang Y."/>
            <person name="Lucien O."/>
            <person name="Lui A."/>
            <person name="Ma L.J."/>
            <person name="Mabbitt R."/>
            <person name="Macdonald J."/>
            <person name="Maclean C."/>
            <person name="Major J."/>
            <person name="Manning J."/>
            <person name="Marabella R."/>
            <person name="Maru K."/>
            <person name="Matthews C."/>
            <person name="Mauceli E."/>
            <person name="Mccarthy M."/>
            <person name="Mcdonough S."/>
            <person name="Mcghee T."/>
            <person name="Meldrim J."/>
            <person name="Meneus L."/>
            <person name="Mesirov J."/>
            <person name="Mihalev A."/>
            <person name="Mihova T."/>
            <person name="Mikkelsen T."/>
            <person name="Mlenga V."/>
            <person name="Moru K."/>
            <person name="Mozes J."/>
            <person name="Mulrain L."/>
            <person name="Munson G."/>
            <person name="Naylor J."/>
            <person name="Newes C."/>
            <person name="Nguyen C."/>
            <person name="Nguyen N."/>
            <person name="Nguyen T."/>
            <person name="Nicol R."/>
            <person name="Nielsen C."/>
            <person name="Nizzari M."/>
            <person name="Norbu C."/>
            <person name="Norbu N."/>
            <person name="O'donnell P."/>
            <person name="Okoawo O."/>
            <person name="O'leary S."/>
            <person name="Omotosho B."/>
            <person name="O'neill K."/>
            <person name="Osman S."/>
            <person name="Parker S."/>
            <person name="Perrin D."/>
            <person name="Phunkhang P."/>
            <person name="Piqani B."/>
            <person name="Purcell S."/>
            <person name="Rachupka T."/>
            <person name="Ramasamy U."/>
            <person name="Rameau R."/>
            <person name="Ray V."/>
            <person name="Raymond C."/>
            <person name="Retta R."/>
            <person name="Richardson S."/>
            <person name="Rise C."/>
            <person name="Rodriguez J."/>
            <person name="Rogers J."/>
            <person name="Rogov P."/>
            <person name="Rutman M."/>
            <person name="Schupbach R."/>
            <person name="Seaman C."/>
            <person name="Settipalli S."/>
            <person name="Sharpe T."/>
            <person name="Sheridan J."/>
            <person name="Sherpa N."/>
            <person name="Shi J."/>
            <person name="Smirnov S."/>
            <person name="Smith C."/>
            <person name="Sougnez C."/>
            <person name="Spencer B."/>
            <person name="Stalker J."/>
            <person name="Stange-thomann N."/>
            <person name="Stavropoulos S."/>
            <person name="Stetson K."/>
            <person name="Stone C."/>
            <person name="Stone S."/>
            <person name="Stubbs M."/>
            <person name="Talamas J."/>
            <person name="Tchuinga P."/>
            <person name="Tenzing P."/>
            <person name="Tesfaye S."/>
            <person name="Theodore J."/>
            <person name="Thoulutsang Y."/>
            <person name="Topham K."/>
            <person name="Towey S."/>
            <person name="Tsamla T."/>
            <person name="Tsomo N."/>
            <person name="Vallee D."/>
            <person name="Vassiliev H."/>
            <person name="Venkataraman V."/>
            <person name="Vinson J."/>
            <person name="Vo A."/>
            <person name="Wade C."/>
            <person name="Wang S."/>
            <person name="Wangchuk T."/>
            <person name="Wangdi T."/>
            <person name="Whittaker C."/>
            <person name="Wilkinson J."/>
            <person name="Wu Y."/>
            <person name="Wyman D."/>
            <person name="Yadav S."/>
            <person name="Yang S."/>
            <person name="Yang X."/>
            <person name="Yeager S."/>
            <person name="Yee E."/>
            <person name="Young G."/>
            <person name="Zainoun J."/>
            <person name="Zembeck L."/>
            <person name="Zimmer A."/>
            <person name="Zody M."/>
            <person name="Lander E."/>
        </authorList>
    </citation>
    <scope>NUCLEOTIDE SEQUENCE [LARGE SCALE GENOMIC DNA]</scope>
</reference>
<dbReference type="InterPro" id="IPR036383">
    <property type="entry name" value="TSP1_rpt_sf"/>
</dbReference>
<dbReference type="eggNOG" id="KOG3539">
    <property type="taxonomic scope" value="Eukaryota"/>
</dbReference>
<dbReference type="GeneTree" id="ENSGT00940000154910"/>
<dbReference type="PANTHER" id="PTHR20920">
    <property type="entry name" value="RPE-SPONDIN"/>
    <property type="match status" value="1"/>
</dbReference>
<dbReference type="FunFam" id="2.20.100.10:FF:000134">
    <property type="entry name" value="Uncharacterized protein"/>
    <property type="match status" value="5"/>
</dbReference>
<dbReference type="Ensembl" id="ENSCSAVT00000018636.1">
    <property type="protein sequence ID" value="ENSCSAVP00000018436.1"/>
    <property type="gene ID" value="ENSCSAVG00000010826.1"/>
</dbReference>
<dbReference type="InterPro" id="IPR044004">
    <property type="entry name" value="TSP1_spondin_dom"/>
</dbReference>
<dbReference type="InterPro" id="IPR039942">
    <property type="entry name" value="SBSPO"/>
</dbReference>
<dbReference type="AlphaFoldDB" id="H2ZLH0"/>
<dbReference type="InParanoid" id="H2ZLH0"/>
<name>H2ZLH0_CIOSA</name>
<feature type="domain" description="Spondin-like TSP1" evidence="4">
    <location>
        <begin position="215"/>
        <end position="267"/>
    </location>
</feature>
<dbReference type="OMA" id="LATHAGC"/>
<sequence length="267" mass="27614">VSSWTIWGACTASCGPGTQSRSRSVTVSPENCGDACPALTSSKECTGTQCPVDCEVSSWTSWSECSVSCGNGTHSHTRNITTDPIYGGESCPALTENGACQIPQIDCAVSSWSNWGTCSESCGKGEQTRTRKVTVNPANCGSACPPLQETTECTGTKCPVDCQVGSWTSWAACSVSCGSGTHTHTRPITVNSANGGEICPDTTESETCNMPKQNCQVSSWSSWGDCTASCGGYGTQTRSRTVTVNPENCGSSCPGLTDSKACAGVPC</sequence>
<dbReference type="Proteomes" id="UP000007875">
    <property type="component" value="Unassembled WGS sequence"/>
</dbReference>
<feature type="domain" description="Spondin-like TSP1" evidence="4">
    <location>
        <begin position="162"/>
        <end position="211"/>
    </location>
</feature>
<dbReference type="HOGENOM" id="CLU_047129_0_1_1"/>
<organism evidence="5 6">
    <name type="scientific">Ciona savignyi</name>
    <name type="common">Pacific transparent sea squirt</name>
    <dbReference type="NCBI Taxonomy" id="51511"/>
    <lineage>
        <taxon>Eukaryota</taxon>
        <taxon>Metazoa</taxon>
        <taxon>Chordata</taxon>
        <taxon>Tunicata</taxon>
        <taxon>Ascidiacea</taxon>
        <taxon>Phlebobranchia</taxon>
        <taxon>Cionidae</taxon>
        <taxon>Ciona</taxon>
    </lineage>
</organism>
<dbReference type="SMART" id="SM00209">
    <property type="entry name" value="TSP1"/>
    <property type="match status" value="5"/>
</dbReference>
<dbReference type="InterPro" id="IPR000884">
    <property type="entry name" value="TSP1_rpt"/>
</dbReference>
<evidence type="ECO:0000256" key="2">
    <source>
        <dbReference type="ARBA" id="ARBA00023157"/>
    </source>
</evidence>
<evidence type="ECO:0000256" key="3">
    <source>
        <dbReference type="ARBA" id="ARBA00023180"/>
    </source>
</evidence>
<dbReference type="PANTHER" id="PTHR20920:SF5">
    <property type="entry name" value="SMB DOMAIN-CONTAINING PROTEIN"/>
    <property type="match status" value="1"/>
</dbReference>
<protein>
    <recommendedName>
        <fullName evidence="4">Spondin-like TSP1 domain-containing protein</fullName>
    </recommendedName>
</protein>
<dbReference type="Pfam" id="PF19028">
    <property type="entry name" value="TSP1_spondin"/>
    <property type="match status" value="5"/>
</dbReference>
<evidence type="ECO:0000313" key="6">
    <source>
        <dbReference type="Proteomes" id="UP000007875"/>
    </source>
</evidence>
<accession>H2ZLH0</accession>
<keyword evidence="2" id="KW-1015">Disulfide bond</keyword>
<keyword evidence="3" id="KW-0325">Glycoprotein</keyword>
<evidence type="ECO:0000313" key="5">
    <source>
        <dbReference type="Ensembl" id="ENSCSAVP00000018436.1"/>
    </source>
</evidence>